<reference evidence="2 3" key="1">
    <citation type="submission" date="2016-10" db="EMBL/GenBank/DDBJ databases">
        <authorList>
            <person name="de Groot N.N."/>
        </authorList>
    </citation>
    <scope>NUCLEOTIDE SEQUENCE [LARGE SCALE GENOMIC DNA]</scope>
    <source>
        <strain evidence="2 3">RK1</strain>
    </source>
</reference>
<keyword evidence="2" id="KW-0255">Endonuclease</keyword>
<dbReference type="AlphaFoldDB" id="A0A1I3TSB3"/>
<dbReference type="Pfam" id="PF03372">
    <property type="entry name" value="Exo_endo_phos"/>
    <property type="match status" value="1"/>
</dbReference>
<keyword evidence="2" id="KW-0378">Hydrolase</keyword>
<proteinExistence type="predicted"/>
<keyword evidence="2" id="KW-0540">Nuclease</keyword>
<dbReference type="EMBL" id="FOQO01000013">
    <property type="protein sequence ID" value="SFJ72536.1"/>
    <property type="molecule type" value="Genomic_DNA"/>
</dbReference>
<dbReference type="PANTHER" id="PTHR12121">
    <property type="entry name" value="CARBON CATABOLITE REPRESSOR PROTEIN 4"/>
    <property type="match status" value="1"/>
</dbReference>
<feature type="domain" description="Endonuclease/exonuclease/phosphatase" evidence="1">
    <location>
        <begin position="38"/>
        <end position="282"/>
    </location>
</feature>
<dbReference type="SUPFAM" id="SSF56219">
    <property type="entry name" value="DNase I-like"/>
    <property type="match status" value="1"/>
</dbReference>
<gene>
    <name evidence="2" type="ORF">SAMN05444682_11321</name>
</gene>
<dbReference type="OrthoDB" id="9793162at2"/>
<evidence type="ECO:0000313" key="2">
    <source>
        <dbReference type="EMBL" id="SFJ72536.1"/>
    </source>
</evidence>
<dbReference type="InterPro" id="IPR050410">
    <property type="entry name" value="CCR4/nocturin_mRNA_transcr"/>
</dbReference>
<accession>A0A1I3TSB3</accession>
<dbReference type="STRING" id="1477437.SAMN05444682_11321"/>
<organism evidence="2 3">
    <name type="scientific">Parapedobacter indicus</name>
    <dbReference type="NCBI Taxonomy" id="1477437"/>
    <lineage>
        <taxon>Bacteria</taxon>
        <taxon>Pseudomonadati</taxon>
        <taxon>Bacteroidota</taxon>
        <taxon>Sphingobacteriia</taxon>
        <taxon>Sphingobacteriales</taxon>
        <taxon>Sphingobacteriaceae</taxon>
        <taxon>Parapedobacter</taxon>
    </lineage>
</organism>
<dbReference type="GO" id="GO:0000175">
    <property type="term" value="F:3'-5'-RNA exonuclease activity"/>
    <property type="evidence" value="ECO:0007669"/>
    <property type="project" value="TreeGrafter"/>
</dbReference>
<name>A0A1I3TSB3_9SPHI</name>
<keyword evidence="2" id="KW-0269">Exonuclease</keyword>
<protein>
    <submittedName>
        <fullName evidence="2">Metal-dependent hydrolase, endonuclease/exonuclease/phosphatase family</fullName>
    </submittedName>
</protein>
<dbReference type="PANTHER" id="PTHR12121:SF36">
    <property type="entry name" value="ENDONUCLEASE_EXONUCLEASE_PHOSPHATASE DOMAIN-CONTAINING PROTEIN"/>
    <property type="match status" value="1"/>
</dbReference>
<dbReference type="InterPro" id="IPR036691">
    <property type="entry name" value="Endo/exonu/phosph_ase_sf"/>
</dbReference>
<dbReference type="Gene3D" id="3.60.10.10">
    <property type="entry name" value="Endonuclease/exonuclease/phosphatase"/>
    <property type="match status" value="1"/>
</dbReference>
<sequence length="291" mass="32814">MQTTLLYLCTLCLAFFNCGDPTSEAQQSSTDKTQFRAATFNIRYDADADEQSGNGWDLRKGAVSDVIRNHQFDVFGTQEGDANQLADLKGLLPGFDYVGHPYGGKGDLHNCATFYRTALFEVLDSGVFWFSETPDEPSIGWDATDRRICNWTKFKVKETGKEFFFFNVHFYWRLEVAKRESGPLLVRKVKEIAGEAPAICVGDFNSTVETSQVKAIKTLLDDAYDRSKTPRQGVENTNLGGGVFQGEPKNRIDYIFLTPHFEVEDYKVISDIYNGDHYPSDHLPVTSLLTF</sequence>
<keyword evidence="3" id="KW-1185">Reference proteome</keyword>
<dbReference type="CDD" id="cd09083">
    <property type="entry name" value="EEP-1"/>
    <property type="match status" value="1"/>
</dbReference>
<dbReference type="GO" id="GO:0004519">
    <property type="term" value="F:endonuclease activity"/>
    <property type="evidence" value="ECO:0007669"/>
    <property type="project" value="UniProtKB-KW"/>
</dbReference>
<dbReference type="InterPro" id="IPR005135">
    <property type="entry name" value="Endo/exonuclease/phosphatase"/>
</dbReference>
<evidence type="ECO:0000259" key="1">
    <source>
        <dbReference type="Pfam" id="PF03372"/>
    </source>
</evidence>
<dbReference type="Proteomes" id="UP000198670">
    <property type="component" value="Unassembled WGS sequence"/>
</dbReference>
<evidence type="ECO:0000313" key="3">
    <source>
        <dbReference type="Proteomes" id="UP000198670"/>
    </source>
</evidence>
<dbReference type="RefSeq" id="WP_090631049.1">
    <property type="nucleotide sequence ID" value="NZ_FOQO01000013.1"/>
</dbReference>